<evidence type="ECO:0000313" key="13">
    <source>
        <dbReference type="Proteomes" id="UP000887568"/>
    </source>
</evidence>
<keyword evidence="7 11" id="KW-0805">Transcription regulation</keyword>
<keyword evidence="3 11" id="KW-0479">Metal-binding</keyword>
<dbReference type="GeneID" id="119732411"/>
<dbReference type="Pfam" id="PF03850">
    <property type="entry name" value="Tfb4"/>
    <property type="match status" value="1"/>
</dbReference>
<dbReference type="RefSeq" id="XP_038061831.1">
    <property type="nucleotide sequence ID" value="XM_038205903.1"/>
</dbReference>
<evidence type="ECO:0000256" key="1">
    <source>
        <dbReference type="ARBA" id="ARBA00004123"/>
    </source>
</evidence>
<dbReference type="OrthoDB" id="17307at2759"/>
<name>A0A914AEQ0_PATMI</name>
<evidence type="ECO:0000256" key="10">
    <source>
        <dbReference type="ARBA" id="ARBA00023242"/>
    </source>
</evidence>
<dbReference type="EnsemblMetazoa" id="XM_038205903.1">
    <property type="protein sequence ID" value="XP_038061831.1"/>
    <property type="gene ID" value="LOC119732411"/>
</dbReference>
<keyword evidence="8 11" id="KW-0804">Transcription</keyword>
<dbReference type="GO" id="GO:0000439">
    <property type="term" value="C:transcription factor TFIIH core complex"/>
    <property type="evidence" value="ECO:0007669"/>
    <property type="project" value="UniProtKB-UniRule"/>
</dbReference>
<dbReference type="OMA" id="QGCDITS"/>
<dbReference type="RefSeq" id="XP_038061834.1">
    <property type="nucleotide sequence ID" value="XM_038205906.1"/>
</dbReference>
<evidence type="ECO:0000256" key="11">
    <source>
        <dbReference type="RuleBase" id="RU368090"/>
    </source>
</evidence>
<evidence type="ECO:0000256" key="8">
    <source>
        <dbReference type="ARBA" id="ARBA00023163"/>
    </source>
</evidence>
<keyword evidence="10 11" id="KW-0539">Nucleus</keyword>
<accession>A0A914AEQ0</accession>
<keyword evidence="9 11" id="KW-0234">DNA repair</keyword>
<comment type="similarity">
    <text evidence="2 11">Belongs to the TFB4 family.</text>
</comment>
<dbReference type="GO" id="GO:0006289">
    <property type="term" value="P:nucleotide-excision repair"/>
    <property type="evidence" value="ECO:0007669"/>
    <property type="project" value="UniProtKB-UniRule"/>
</dbReference>
<evidence type="ECO:0000256" key="7">
    <source>
        <dbReference type="ARBA" id="ARBA00023015"/>
    </source>
</evidence>
<dbReference type="InterPro" id="IPR004600">
    <property type="entry name" value="TFIIH_Tfb4/GTF2H3"/>
</dbReference>
<evidence type="ECO:0000313" key="12">
    <source>
        <dbReference type="EnsemblMetazoa" id="XP_038061834.1"/>
    </source>
</evidence>
<dbReference type="Proteomes" id="UP000887568">
    <property type="component" value="Unplaced"/>
</dbReference>
<keyword evidence="4 11" id="KW-0227">DNA damage</keyword>
<sequence>MADESEGSLIVVVVDVNPVWWGLQDVKNDKGLTLFECLDHIMTFVNSHLMMNYKNRIAVIASHTNESRFLYPVQESPATAEDTEGARHVADGKYEHFAKVNDAMQDELRQLLFRNPTVVHTDTLLAGSLATGLCYIHRIQKECAAGQQIKSRLLVIKAADDSASQYMNFMNVIFTAQKQSIPIDACILEKDSGLLQQACDITGGMYLKIPQISGLLQYLLWVFLPDPSLRDTLTLPPAIHVDYRAACFCHRTLIDIGYVCSVCLSIFCTYSPICSTCHTAFKLKTAPVLKAKKKKKSALQTS</sequence>
<dbReference type="GO" id="GO:0005675">
    <property type="term" value="C:transcription factor TFIIH holo complex"/>
    <property type="evidence" value="ECO:0007669"/>
    <property type="project" value="UniProtKB-UniRule"/>
</dbReference>
<organism evidence="12 13">
    <name type="scientific">Patiria miniata</name>
    <name type="common">Bat star</name>
    <name type="synonym">Asterina miniata</name>
    <dbReference type="NCBI Taxonomy" id="46514"/>
    <lineage>
        <taxon>Eukaryota</taxon>
        <taxon>Metazoa</taxon>
        <taxon>Echinodermata</taxon>
        <taxon>Eleutherozoa</taxon>
        <taxon>Asterozoa</taxon>
        <taxon>Asteroidea</taxon>
        <taxon>Valvatacea</taxon>
        <taxon>Valvatida</taxon>
        <taxon>Asterinidae</taxon>
        <taxon>Patiria</taxon>
    </lineage>
</organism>
<evidence type="ECO:0000256" key="9">
    <source>
        <dbReference type="ARBA" id="ARBA00023204"/>
    </source>
</evidence>
<dbReference type="PANTHER" id="PTHR12831">
    <property type="entry name" value="TRANSCRIPTION INITIATION FACTOR IIH TFIIH , POLYPEPTIDE 3-RELATED"/>
    <property type="match status" value="1"/>
</dbReference>
<dbReference type="Gene3D" id="3.40.50.410">
    <property type="entry name" value="von Willebrand factor, type A domain"/>
    <property type="match status" value="1"/>
</dbReference>
<comment type="function">
    <text evidence="11">Component of the general transcription and DNA repair factor IIH (TFIIH) core complex, which is involved in general and transcription-coupled nucleotide excision repair (NER) of damaged DNA and, when complexed to CAK, in RNA transcription by RNA polymerase II. In NER, TFIIH acts by opening DNA around the lesion to allow the excision of the damaged oligonucleotide and its replacement by a new DNA fragment. In transcription, TFIIH has an essential role in transcription initiation. When the pre-initiation complex (PIC) has been established, TFIIH is required for promoter opening and promoter escape. Phosphorylation of the C-terminal tail (CTD) of the largest subunit of RNA polymerase II by the kinase module CAK controls the initiation of transcription.</text>
</comment>
<protein>
    <recommendedName>
        <fullName evidence="11">General transcription factor IIH subunit 3</fullName>
    </recommendedName>
    <alternativeName>
        <fullName evidence="11">General transcription factor IIH polypeptide 3</fullName>
    </alternativeName>
</protein>
<dbReference type="AlphaFoldDB" id="A0A914AEQ0"/>
<evidence type="ECO:0000256" key="5">
    <source>
        <dbReference type="ARBA" id="ARBA00022771"/>
    </source>
</evidence>
<comment type="subcellular location">
    <subcellularLocation>
        <location evidence="1 11">Nucleus</location>
    </subcellularLocation>
</comment>
<dbReference type="GO" id="GO:0006355">
    <property type="term" value="P:regulation of DNA-templated transcription"/>
    <property type="evidence" value="ECO:0007669"/>
    <property type="project" value="InterPro"/>
</dbReference>
<keyword evidence="13" id="KW-1185">Reference proteome</keyword>
<dbReference type="EnsemblMetazoa" id="XM_038205904.1">
    <property type="protein sequence ID" value="XP_038061832.1"/>
    <property type="gene ID" value="LOC119732411"/>
</dbReference>
<proteinExistence type="inferred from homology"/>
<keyword evidence="5 11" id="KW-0863">Zinc-finger</keyword>
<evidence type="ECO:0000256" key="6">
    <source>
        <dbReference type="ARBA" id="ARBA00022833"/>
    </source>
</evidence>
<reference evidence="12" key="1">
    <citation type="submission" date="2022-11" db="UniProtKB">
        <authorList>
            <consortium name="EnsemblMetazoa"/>
        </authorList>
    </citation>
    <scope>IDENTIFICATION</scope>
</reference>
<evidence type="ECO:0000256" key="4">
    <source>
        <dbReference type="ARBA" id="ARBA00022763"/>
    </source>
</evidence>
<dbReference type="PANTHER" id="PTHR12831:SF0">
    <property type="entry name" value="GENERAL TRANSCRIPTION FACTOR IIH SUBUNIT 3"/>
    <property type="match status" value="1"/>
</dbReference>
<comment type="subunit">
    <text evidence="11">Part of a TFIID-containing RNA polymerase II pre-initiation complex that is composed of TBP and at least GTF2A1, GTF2A2, GTF2E1, GTF2E2, GTF2F1, GTF2H2, GTF2H3, GTF2H4, GTF2H5, GTF2B, TCEA1, ERCC2, ERCC3, TAF1, TAF2, TAF3, TAF4, TAF5, TAF6, TAF7, TAF8, TAF9, TAF10, TAF11, TAF12 and TAF13. Component of the 7-subunit TFIIH core complex composed of XPB/ERCC3, XPD/ERCC2, GTF2H1, GTF2H2, GTF2H3, GTF2H4 and GTF2H5, which is active in NER. The core complex associates with the 3-subunit CDK-activating kinase (CAK) module composed of CCNH/cyclin H, CDK7 and MNAT1 to form the 10-subunit holoenzyme (holo-TFIIH) active in transcription. Interacts with RARA; the interaction requires prior phosphorylation of RARA on 'Ser-369' which then enhances interaction of RARA with CDK7.</text>
</comment>
<dbReference type="InterPro" id="IPR036465">
    <property type="entry name" value="vWFA_dom_sf"/>
</dbReference>
<dbReference type="RefSeq" id="XP_038061832.1">
    <property type="nucleotide sequence ID" value="XM_038205904.1"/>
</dbReference>
<dbReference type="EnsemblMetazoa" id="XM_038205906.1">
    <property type="protein sequence ID" value="XP_038061834.1"/>
    <property type="gene ID" value="LOC119732411"/>
</dbReference>
<dbReference type="NCBIfam" id="TIGR00627">
    <property type="entry name" value="tfb4"/>
    <property type="match status" value="1"/>
</dbReference>
<keyword evidence="6 11" id="KW-0862">Zinc</keyword>
<evidence type="ECO:0000256" key="2">
    <source>
        <dbReference type="ARBA" id="ARBA00005273"/>
    </source>
</evidence>
<dbReference type="GO" id="GO:0008270">
    <property type="term" value="F:zinc ion binding"/>
    <property type="evidence" value="ECO:0007669"/>
    <property type="project" value="UniProtKB-KW"/>
</dbReference>
<evidence type="ECO:0000256" key="3">
    <source>
        <dbReference type="ARBA" id="ARBA00022723"/>
    </source>
</evidence>